<dbReference type="InterPro" id="IPR050248">
    <property type="entry name" value="Polysacc_deacetylase_ArnD"/>
</dbReference>
<gene>
    <name evidence="5" type="ORF">QNO04_33695</name>
</gene>
<sequence>MPFPTRKTTTTRAAFRALAAVAAMAAVTALTPALTGCARVETTAPSSVRAADVRARFGTVDCREARCMALTFDAGPSEHSARLLDILAEERVPATFFLLGRRHIDTYPELVRRMADEGHEVASHTWTHRILTELEPEEIREELERTNDAIERLTGRRPTLMRPPQGRTDDTVHGISRELGLAEVLWSVTAKDYATTDPDLITRRVLAQSSRDGIILLHDLYDGTVPAVPGIIDALKKRGYVFVTVPQLLAPGRAEPGAVYR</sequence>
<evidence type="ECO:0000256" key="2">
    <source>
        <dbReference type="ARBA" id="ARBA00022801"/>
    </source>
</evidence>
<feature type="signal peptide" evidence="3">
    <location>
        <begin position="1"/>
        <end position="25"/>
    </location>
</feature>
<comment type="caution">
    <text evidence="5">The sequence shown here is derived from an EMBL/GenBank/DDBJ whole genome shotgun (WGS) entry which is preliminary data.</text>
</comment>
<evidence type="ECO:0000313" key="5">
    <source>
        <dbReference type="EMBL" id="MDT6988411.1"/>
    </source>
</evidence>
<dbReference type="EMBL" id="JASKMA010000055">
    <property type="protein sequence ID" value="MDT6988411.1"/>
    <property type="molecule type" value="Genomic_DNA"/>
</dbReference>
<keyword evidence="2 5" id="KW-0378">Hydrolase</keyword>
<dbReference type="SUPFAM" id="SSF88713">
    <property type="entry name" value="Glycoside hydrolase/deacetylase"/>
    <property type="match status" value="1"/>
</dbReference>
<keyword evidence="1" id="KW-0479">Metal-binding</keyword>
<evidence type="ECO:0000256" key="1">
    <source>
        <dbReference type="ARBA" id="ARBA00022723"/>
    </source>
</evidence>
<dbReference type="PANTHER" id="PTHR10587">
    <property type="entry name" value="GLYCOSYL TRANSFERASE-RELATED"/>
    <property type="match status" value="1"/>
</dbReference>
<proteinExistence type="predicted"/>
<reference evidence="5 6" key="1">
    <citation type="submission" date="2023-05" db="EMBL/GenBank/DDBJ databases">
        <title>Streptomyces fuscus sp. nov., a brown-black pigment producing actinomyces isolated from dry sand of Sea duck farm.</title>
        <authorList>
            <person name="Xie J."/>
            <person name="Shen N."/>
        </authorList>
    </citation>
    <scope>NUCLEOTIDE SEQUENCE [LARGE SCALE GENOMIC DNA]</scope>
    <source>
        <strain evidence="5 6">CGMCC 4.1745</strain>
    </source>
</reference>
<dbReference type="PROSITE" id="PS51677">
    <property type="entry name" value="NODB"/>
    <property type="match status" value="1"/>
</dbReference>
<accession>A0ABU3K2J1</accession>
<dbReference type="InterPro" id="IPR002509">
    <property type="entry name" value="NODB_dom"/>
</dbReference>
<dbReference type="CDD" id="cd10917">
    <property type="entry name" value="CE4_NodB_like_6s_7s"/>
    <property type="match status" value="1"/>
</dbReference>
<evidence type="ECO:0000256" key="3">
    <source>
        <dbReference type="SAM" id="SignalP"/>
    </source>
</evidence>
<evidence type="ECO:0000259" key="4">
    <source>
        <dbReference type="PROSITE" id="PS51677"/>
    </source>
</evidence>
<dbReference type="RefSeq" id="WP_394307489.1">
    <property type="nucleotide sequence ID" value="NZ_JASKMA010000055.1"/>
</dbReference>
<dbReference type="InterPro" id="IPR011330">
    <property type="entry name" value="Glyco_hydro/deAcase_b/a-brl"/>
</dbReference>
<name>A0ABU3K2J1_9ACTN</name>
<organism evidence="5 6">
    <name type="scientific">Streptomyces lusitanus</name>
    <dbReference type="NCBI Taxonomy" id="68232"/>
    <lineage>
        <taxon>Bacteria</taxon>
        <taxon>Bacillati</taxon>
        <taxon>Actinomycetota</taxon>
        <taxon>Actinomycetes</taxon>
        <taxon>Kitasatosporales</taxon>
        <taxon>Streptomycetaceae</taxon>
        <taxon>Streptomyces</taxon>
    </lineage>
</organism>
<feature type="chain" id="PRO_5045685883" evidence="3">
    <location>
        <begin position="26"/>
        <end position="261"/>
    </location>
</feature>
<dbReference type="PANTHER" id="PTHR10587:SF133">
    <property type="entry name" value="CHITIN DEACETYLASE 1-RELATED"/>
    <property type="match status" value="1"/>
</dbReference>
<dbReference type="GO" id="GO:0016787">
    <property type="term" value="F:hydrolase activity"/>
    <property type="evidence" value="ECO:0007669"/>
    <property type="project" value="UniProtKB-KW"/>
</dbReference>
<feature type="domain" description="NodB homology" evidence="4">
    <location>
        <begin position="66"/>
        <end position="243"/>
    </location>
</feature>
<dbReference type="Gene3D" id="3.20.20.370">
    <property type="entry name" value="Glycoside hydrolase/deacetylase"/>
    <property type="match status" value="1"/>
</dbReference>
<evidence type="ECO:0000313" key="6">
    <source>
        <dbReference type="Proteomes" id="UP001249760"/>
    </source>
</evidence>
<dbReference type="Pfam" id="PF01522">
    <property type="entry name" value="Polysacc_deac_1"/>
    <property type="match status" value="1"/>
</dbReference>
<protein>
    <submittedName>
        <fullName evidence="5">Polysaccharide deacetylase family protein</fullName>
        <ecNumber evidence="5">3.-.-.-</ecNumber>
    </submittedName>
</protein>
<keyword evidence="3" id="KW-0732">Signal</keyword>
<keyword evidence="6" id="KW-1185">Reference proteome</keyword>
<dbReference type="Proteomes" id="UP001249760">
    <property type="component" value="Unassembled WGS sequence"/>
</dbReference>
<dbReference type="EC" id="3.-.-.-" evidence="5"/>